<evidence type="ECO:0000259" key="5">
    <source>
        <dbReference type="Pfam" id="PF01420"/>
    </source>
</evidence>
<dbReference type="EMBL" id="VSIV01000271">
    <property type="protein sequence ID" value="TYB32769.1"/>
    <property type="molecule type" value="Genomic_DNA"/>
</dbReference>
<evidence type="ECO:0000256" key="2">
    <source>
        <dbReference type="ARBA" id="ARBA00022747"/>
    </source>
</evidence>
<dbReference type="InterPro" id="IPR051212">
    <property type="entry name" value="Type-I_RE_S_subunit"/>
</dbReference>
<dbReference type="InterPro" id="IPR044946">
    <property type="entry name" value="Restrct_endonuc_typeI_TRD_sf"/>
</dbReference>
<dbReference type="AlphaFoldDB" id="A0A5D0MPY7"/>
<accession>A0A5D0MPY7</accession>
<feature type="coiled-coil region" evidence="4">
    <location>
        <begin position="39"/>
        <end position="69"/>
    </location>
</feature>
<protein>
    <recommendedName>
        <fullName evidence="5">Type I restriction modification DNA specificity domain-containing protein</fullName>
    </recommendedName>
</protein>
<keyword evidence="2" id="KW-0680">Restriction system</keyword>
<evidence type="ECO:0000256" key="3">
    <source>
        <dbReference type="ARBA" id="ARBA00023125"/>
    </source>
</evidence>
<feature type="non-terminal residue" evidence="6">
    <location>
        <position position="1"/>
    </location>
</feature>
<sequence length="328" mass="38247">FLTEILVFKIKDKGYARHYQHIEKQELPIAPLPEQRAIVAKLEQLFSKLDNSINNLKSAKNKLEIYRQAVLKKAFEGKLITNESTEEDEPCNTKKAAEPQTEYDFNKLPTGWKQTQLEKVMKLSKEKYKPENEEDIFYIGLEHIEKDSGRLLKHAGLAKIRTLKNKFYQNQILYGKLRPYLNKVYLANEEGVCSTDILVFSPTEELFPKYIYWYMLSKKFVNEMSAKTSGVNLPRVSTKNILKHKLILPISINEQKEIVKEIESRFSVCDKLEESIDQSLEKAEALRQSILKKAFEGELLSDEEIEACKKEPDWEPAEKLLERIKKEK</sequence>
<dbReference type="Proteomes" id="UP000323337">
    <property type="component" value="Unassembled WGS sequence"/>
</dbReference>
<dbReference type="Pfam" id="PF01420">
    <property type="entry name" value="Methylase_S"/>
    <property type="match status" value="1"/>
</dbReference>
<evidence type="ECO:0000313" key="7">
    <source>
        <dbReference type="Proteomes" id="UP000323337"/>
    </source>
</evidence>
<organism evidence="6 7">
    <name type="scientific">Flexistipes sinusarabici</name>
    <dbReference type="NCBI Taxonomy" id="2352"/>
    <lineage>
        <taxon>Bacteria</taxon>
        <taxon>Pseudomonadati</taxon>
        <taxon>Deferribacterota</taxon>
        <taxon>Deferribacteres</taxon>
        <taxon>Deferribacterales</taxon>
        <taxon>Flexistipitaceae</taxon>
        <taxon>Flexistipes</taxon>
    </lineage>
</organism>
<dbReference type="RefSeq" id="WP_303701721.1">
    <property type="nucleotide sequence ID" value="NZ_VSIV01000271.1"/>
</dbReference>
<dbReference type="PANTHER" id="PTHR43140">
    <property type="entry name" value="TYPE-1 RESTRICTION ENZYME ECOKI SPECIFICITY PROTEIN"/>
    <property type="match status" value="1"/>
</dbReference>
<proteinExistence type="inferred from homology"/>
<dbReference type="Gene3D" id="3.90.220.20">
    <property type="entry name" value="DNA methylase specificity domains"/>
    <property type="match status" value="2"/>
</dbReference>
<dbReference type="GO" id="GO:0003677">
    <property type="term" value="F:DNA binding"/>
    <property type="evidence" value="ECO:0007669"/>
    <property type="project" value="UniProtKB-KW"/>
</dbReference>
<dbReference type="InterPro" id="IPR000055">
    <property type="entry name" value="Restrct_endonuc_typeI_TRD"/>
</dbReference>
<keyword evidence="4" id="KW-0175">Coiled coil</keyword>
<keyword evidence="3" id="KW-0238">DNA-binding</keyword>
<name>A0A5D0MPY7_FLESI</name>
<comment type="caution">
    <text evidence="6">The sequence shown here is derived from an EMBL/GenBank/DDBJ whole genome shotgun (WGS) entry which is preliminary data.</text>
</comment>
<dbReference type="PANTHER" id="PTHR43140:SF1">
    <property type="entry name" value="TYPE I RESTRICTION ENZYME ECOKI SPECIFICITY SUBUNIT"/>
    <property type="match status" value="1"/>
</dbReference>
<comment type="similarity">
    <text evidence="1">Belongs to the type-I restriction system S methylase family.</text>
</comment>
<dbReference type="SUPFAM" id="SSF116734">
    <property type="entry name" value="DNA methylase specificity domain"/>
    <property type="match status" value="2"/>
</dbReference>
<gene>
    <name evidence="6" type="ORF">FXF49_09840</name>
</gene>
<dbReference type="GO" id="GO:0009307">
    <property type="term" value="P:DNA restriction-modification system"/>
    <property type="evidence" value="ECO:0007669"/>
    <property type="project" value="UniProtKB-KW"/>
</dbReference>
<reference evidence="6 7" key="1">
    <citation type="submission" date="2019-08" db="EMBL/GenBank/DDBJ databases">
        <title>Genomic characterization of a novel candidate phylum (ARYD3) from a high temperature, high salinity tertiary oil reservoir in north central Oklahoma, USA.</title>
        <authorList>
            <person name="Youssef N.H."/>
            <person name="Yadav A."/>
            <person name="Elshahed M.S."/>
        </authorList>
    </citation>
    <scope>NUCLEOTIDE SEQUENCE [LARGE SCALE GENOMIC DNA]</scope>
    <source>
        <strain evidence="6">ARYD1</strain>
    </source>
</reference>
<evidence type="ECO:0000256" key="4">
    <source>
        <dbReference type="SAM" id="Coils"/>
    </source>
</evidence>
<evidence type="ECO:0000313" key="6">
    <source>
        <dbReference type="EMBL" id="TYB32769.1"/>
    </source>
</evidence>
<evidence type="ECO:0000256" key="1">
    <source>
        <dbReference type="ARBA" id="ARBA00010923"/>
    </source>
</evidence>
<feature type="domain" description="Type I restriction modification DNA specificity" evidence="5">
    <location>
        <begin position="109"/>
        <end position="281"/>
    </location>
</feature>